<comment type="caution">
    <text evidence="7">The sequence shown here is derived from an EMBL/GenBank/DDBJ whole genome shotgun (WGS) entry which is preliminary data.</text>
</comment>
<dbReference type="PANTHER" id="PTHR24064">
    <property type="entry name" value="SOLUTE CARRIER FAMILY 22 MEMBER"/>
    <property type="match status" value="1"/>
</dbReference>
<feature type="domain" description="Major facilitator superfamily (MFS) profile" evidence="6">
    <location>
        <begin position="1"/>
        <end position="472"/>
    </location>
</feature>
<evidence type="ECO:0000256" key="3">
    <source>
        <dbReference type="ARBA" id="ARBA00022989"/>
    </source>
</evidence>
<feature type="transmembrane region" description="Helical" evidence="5">
    <location>
        <begin position="205"/>
        <end position="226"/>
    </location>
</feature>
<dbReference type="Gene3D" id="1.20.1250.20">
    <property type="entry name" value="MFS general substrate transporter like domains"/>
    <property type="match status" value="1"/>
</dbReference>
<organism evidence="7 8">
    <name type="scientific">Mycena rosella</name>
    <name type="common">Pink bonnet</name>
    <name type="synonym">Agaricus rosellus</name>
    <dbReference type="NCBI Taxonomy" id="1033263"/>
    <lineage>
        <taxon>Eukaryota</taxon>
        <taxon>Fungi</taxon>
        <taxon>Dikarya</taxon>
        <taxon>Basidiomycota</taxon>
        <taxon>Agaricomycotina</taxon>
        <taxon>Agaricomycetes</taxon>
        <taxon>Agaricomycetidae</taxon>
        <taxon>Agaricales</taxon>
        <taxon>Marasmiineae</taxon>
        <taxon>Mycenaceae</taxon>
        <taxon>Mycena</taxon>
    </lineage>
</organism>
<feature type="transmembrane region" description="Helical" evidence="5">
    <location>
        <begin position="275"/>
        <end position="295"/>
    </location>
</feature>
<evidence type="ECO:0000256" key="2">
    <source>
        <dbReference type="ARBA" id="ARBA00022692"/>
    </source>
</evidence>
<dbReference type="InterPro" id="IPR005828">
    <property type="entry name" value="MFS_sugar_transport-like"/>
</dbReference>
<feature type="transmembrane region" description="Helical" evidence="5">
    <location>
        <begin position="341"/>
        <end position="360"/>
    </location>
</feature>
<reference evidence="7" key="1">
    <citation type="submission" date="2023-03" db="EMBL/GenBank/DDBJ databases">
        <title>Massive genome expansion in bonnet fungi (Mycena s.s.) driven by repeated elements and novel gene families across ecological guilds.</title>
        <authorList>
            <consortium name="Lawrence Berkeley National Laboratory"/>
            <person name="Harder C.B."/>
            <person name="Miyauchi S."/>
            <person name="Viragh M."/>
            <person name="Kuo A."/>
            <person name="Thoen E."/>
            <person name="Andreopoulos B."/>
            <person name="Lu D."/>
            <person name="Skrede I."/>
            <person name="Drula E."/>
            <person name="Henrissat B."/>
            <person name="Morin E."/>
            <person name="Kohler A."/>
            <person name="Barry K."/>
            <person name="LaButti K."/>
            <person name="Morin E."/>
            <person name="Salamov A."/>
            <person name="Lipzen A."/>
            <person name="Mereny Z."/>
            <person name="Hegedus B."/>
            <person name="Baldrian P."/>
            <person name="Stursova M."/>
            <person name="Weitz H."/>
            <person name="Taylor A."/>
            <person name="Grigoriev I.V."/>
            <person name="Nagy L.G."/>
            <person name="Martin F."/>
            <person name="Kauserud H."/>
        </authorList>
    </citation>
    <scope>NUCLEOTIDE SEQUENCE</scope>
    <source>
        <strain evidence="7">CBHHK067</strain>
    </source>
</reference>
<sequence>MADHDDASNHAKPEGRDAATILNNLRTAALAEVDNAGLIWFHVKVIFTDSYDLFAINLAVVMLGYVYGTTPDRNCRPTLNNHQNLALKVAAPVGNFSGSSSSVVGRHYGVELIIMIVGTFAQATAGGGQAMNIIAMLIFWRFIATISSEFASTRIRGRMMTAVFAAQGWGNFAASLCATVITILFRSAMEKDFPTAVAGLNHVDYMWRLLIGLGCVPAALALYFRLTIPETPRFTMDIQRNVEHRAQPVRVLHRANAPTATRRDFLHYFGQWQNLRVLIGTAYSWFAIDVAFYTLGLNSSVILEANLYHLCIGNLILSLAGLIPGYWLCFLFIDRWGRRPIQLMGFIVLTVLFIIMGASWHHCSTTMPTTGTKFFVFLFCLANLFQNFGPNTTTFITPGELFPTRYRSTAHGISAAAGKLGAIVAQIMFNQLVDPLQDPMKFLGHSFEILAGFMFTGIFSTLLSLFALADSLPGVTLVQCPELHIRCLIGTLPGPFWTVAG</sequence>
<dbReference type="AlphaFoldDB" id="A0AAD7DHP7"/>
<dbReference type="InterPro" id="IPR036259">
    <property type="entry name" value="MFS_trans_sf"/>
</dbReference>
<feature type="transmembrane region" description="Helical" evidence="5">
    <location>
        <begin position="161"/>
        <end position="185"/>
    </location>
</feature>
<feature type="transmembrane region" description="Helical" evidence="5">
    <location>
        <begin position="449"/>
        <end position="469"/>
    </location>
</feature>
<keyword evidence="4 5" id="KW-0472">Membrane</keyword>
<feature type="transmembrane region" description="Helical" evidence="5">
    <location>
        <begin position="51"/>
        <end position="68"/>
    </location>
</feature>
<evidence type="ECO:0000256" key="4">
    <source>
        <dbReference type="ARBA" id="ARBA00023136"/>
    </source>
</evidence>
<evidence type="ECO:0000313" key="7">
    <source>
        <dbReference type="EMBL" id="KAJ7691528.1"/>
    </source>
</evidence>
<protein>
    <submittedName>
        <fullName evidence="7">Major facilitator superfamily domain-containing protein</fullName>
    </submittedName>
</protein>
<dbReference type="Proteomes" id="UP001221757">
    <property type="component" value="Unassembled WGS sequence"/>
</dbReference>
<dbReference type="EMBL" id="JARKIE010000057">
    <property type="protein sequence ID" value="KAJ7691528.1"/>
    <property type="molecule type" value="Genomic_DNA"/>
</dbReference>
<keyword evidence="2 5" id="KW-0812">Transmembrane</keyword>
<proteinExistence type="predicted"/>
<dbReference type="GO" id="GO:0016020">
    <property type="term" value="C:membrane"/>
    <property type="evidence" value="ECO:0007669"/>
    <property type="project" value="UniProtKB-SubCell"/>
</dbReference>
<keyword evidence="8" id="KW-1185">Reference proteome</keyword>
<dbReference type="SUPFAM" id="SSF103473">
    <property type="entry name" value="MFS general substrate transporter"/>
    <property type="match status" value="1"/>
</dbReference>
<keyword evidence="3 5" id="KW-1133">Transmembrane helix</keyword>
<evidence type="ECO:0000259" key="6">
    <source>
        <dbReference type="PROSITE" id="PS50850"/>
    </source>
</evidence>
<evidence type="ECO:0000256" key="1">
    <source>
        <dbReference type="ARBA" id="ARBA00004141"/>
    </source>
</evidence>
<feature type="transmembrane region" description="Helical" evidence="5">
    <location>
        <begin position="410"/>
        <end position="429"/>
    </location>
</feature>
<name>A0AAD7DHP7_MYCRO</name>
<evidence type="ECO:0000313" key="8">
    <source>
        <dbReference type="Proteomes" id="UP001221757"/>
    </source>
</evidence>
<evidence type="ECO:0000256" key="5">
    <source>
        <dbReference type="SAM" id="Phobius"/>
    </source>
</evidence>
<dbReference type="GO" id="GO:0022857">
    <property type="term" value="F:transmembrane transporter activity"/>
    <property type="evidence" value="ECO:0007669"/>
    <property type="project" value="InterPro"/>
</dbReference>
<comment type="subcellular location">
    <subcellularLocation>
        <location evidence="1">Membrane</location>
        <topology evidence="1">Multi-pass membrane protein</topology>
    </subcellularLocation>
</comment>
<accession>A0AAD7DHP7</accession>
<dbReference type="PROSITE" id="PS50850">
    <property type="entry name" value="MFS"/>
    <property type="match status" value="1"/>
</dbReference>
<gene>
    <name evidence="7" type="ORF">B0H17DRAFT_1159751</name>
</gene>
<dbReference type="Pfam" id="PF00083">
    <property type="entry name" value="Sugar_tr"/>
    <property type="match status" value="1"/>
</dbReference>
<feature type="transmembrane region" description="Helical" evidence="5">
    <location>
        <begin position="372"/>
        <end position="389"/>
    </location>
</feature>
<dbReference type="InterPro" id="IPR020846">
    <property type="entry name" value="MFS_dom"/>
</dbReference>
<feature type="transmembrane region" description="Helical" evidence="5">
    <location>
        <begin position="307"/>
        <end position="329"/>
    </location>
</feature>